<keyword evidence="2" id="KW-1185">Reference proteome</keyword>
<sequence>MALYNCHLPSSSDGSHGRNACSKERRGLHLETMSEKIVLQGSNGVIFEEHEAVAKQSIMIKYMIEGSLARHILLPKVPGNILEKVIEYCKYVLTQPPASENDIDLKAFVS</sequence>
<reference evidence="2" key="1">
    <citation type="journal article" date="2023" name="Nat. Plants">
        <title>Single-cell RNA sequencing provides a high-resolution roadmap for understanding the multicellular compartmentation of specialized metabolism.</title>
        <authorList>
            <person name="Sun S."/>
            <person name="Shen X."/>
            <person name="Li Y."/>
            <person name="Li Y."/>
            <person name="Wang S."/>
            <person name="Li R."/>
            <person name="Zhang H."/>
            <person name="Shen G."/>
            <person name="Guo B."/>
            <person name="Wei J."/>
            <person name="Xu J."/>
            <person name="St-Pierre B."/>
            <person name="Chen S."/>
            <person name="Sun C."/>
        </authorList>
    </citation>
    <scope>NUCLEOTIDE SEQUENCE [LARGE SCALE GENOMIC DNA]</scope>
</reference>
<gene>
    <name evidence="1" type="ORF">M9H77_13248</name>
</gene>
<organism evidence="1 2">
    <name type="scientific">Catharanthus roseus</name>
    <name type="common">Madagascar periwinkle</name>
    <name type="synonym">Vinca rosea</name>
    <dbReference type="NCBI Taxonomy" id="4058"/>
    <lineage>
        <taxon>Eukaryota</taxon>
        <taxon>Viridiplantae</taxon>
        <taxon>Streptophyta</taxon>
        <taxon>Embryophyta</taxon>
        <taxon>Tracheophyta</taxon>
        <taxon>Spermatophyta</taxon>
        <taxon>Magnoliopsida</taxon>
        <taxon>eudicotyledons</taxon>
        <taxon>Gunneridae</taxon>
        <taxon>Pentapetalae</taxon>
        <taxon>asterids</taxon>
        <taxon>lamiids</taxon>
        <taxon>Gentianales</taxon>
        <taxon>Apocynaceae</taxon>
        <taxon>Rauvolfioideae</taxon>
        <taxon>Vinceae</taxon>
        <taxon>Catharanthinae</taxon>
        <taxon>Catharanthus</taxon>
    </lineage>
</organism>
<dbReference type="Proteomes" id="UP001060085">
    <property type="component" value="Linkage Group LG03"/>
</dbReference>
<evidence type="ECO:0000313" key="2">
    <source>
        <dbReference type="Proteomes" id="UP001060085"/>
    </source>
</evidence>
<protein>
    <submittedName>
        <fullName evidence="1">Uncharacterized protein</fullName>
    </submittedName>
</protein>
<dbReference type="EMBL" id="CM044703">
    <property type="protein sequence ID" value="KAI5672884.1"/>
    <property type="molecule type" value="Genomic_DNA"/>
</dbReference>
<proteinExistence type="predicted"/>
<comment type="caution">
    <text evidence="1">The sequence shown here is derived from an EMBL/GenBank/DDBJ whole genome shotgun (WGS) entry which is preliminary data.</text>
</comment>
<evidence type="ECO:0000313" key="1">
    <source>
        <dbReference type="EMBL" id="KAI5672884.1"/>
    </source>
</evidence>
<accession>A0ACC0BJT0</accession>
<name>A0ACC0BJT0_CATRO</name>